<gene>
    <name evidence="1" type="ORF">C8N34_102440</name>
</gene>
<accession>A0A2T6B9A0</accession>
<reference evidence="1 2" key="1">
    <citation type="submission" date="2018-04" db="EMBL/GenBank/DDBJ databases">
        <title>Genomic Encyclopedia of Archaeal and Bacterial Type Strains, Phase II (KMG-II): from individual species to whole genera.</title>
        <authorList>
            <person name="Goeker M."/>
        </authorList>
    </citation>
    <scope>NUCLEOTIDE SEQUENCE [LARGE SCALE GENOMIC DNA]</scope>
    <source>
        <strain evidence="1 2">DSM 21823</strain>
    </source>
</reference>
<name>A0A2T6B9A0_9RHOB</name>
<sequence length="204" mass="21756">MEKRPCGLCGNADAWVYRTGPVLEGGYGSTSHDTTRLILTDEGRLGDADRLCDACTAGLERDGAAHPYLTALGEAPIQAMPPAAYAGIFAHHARSVLETLRRHGVVPVRSGPPIPIDQVEALRAELEHDPSRARSFRVGQMNFAKETIRVARAHVFAATALGADLGEASIREAADRYGEAVCRNVTLLSEMIDALTAQVLPGDG</sequence>
<dbReference type="EMBL" id="QBKP01000002">
    <property type="protein sequence ID" value="PTX52633.1"/>
    <property type="molecule type" value="Genomic_DNA"/>
</dbReference>
<organism evidence="1 2">
    <name type="scientific">Gemmobacter caeni</name>
    <dbReference type="NCBI Taxonomy" id="589035"/>
    <lineage>
        <taxon>Bacteria</taxon>
        <taxon>Pseudomonadati</taxon>
        <taxon>Pseudomonadota</taxon>
        <taxon>Alphaproteobacteria</taxon>
        <taxon>Rhodobacterales</taxon>
        <taxon>Paracoccaceae</taxon>
        <taxon>Gemmobacter</taxon>
    </lineage>
</organism>
<keyword evidence="2" id="KW-1185">Reference proteome</keyword>
<evidence type="ECO:0000313" key="1">
    <source>
        <dbReference type="EMBL" id="PTX52633.1"/>
    </source>
</evidence>
<dbReference type="Proteomes" id="UP000244224">
    <property type="component" value="Unassembled WGS sequence"/>
</dbReference>
<dbReference type="AlphaFoldDB" id="A0A2T6B9A0"/>
<proteinExistence type="predicted"/>
<comment type="caution">
    <text evidence="1">The sequence shown here is derived from an EMBL/GenBank/DDBJ whole genome shotgun (WGS) entry which is preliminary data.</text>
</comment>
<protein>
    <submittedName>
        <fullName evidence="1">Uncharacterized protein</fullName>
    </submittedName>
</protein>
<evidence type="ECO:0000313" key="2">
    <source>
        <dbReference type="Proteomes" id="UP000244224"/>
    </source>
</evidence>
<dbReference type="RefSeq" id="WP_108128041.1">
    <property type="nucleotide sequence ID" value="NZ_QBKP01000002.1"/>
</dbReference>